<dbReference type="Pfam" id="PF05598">
    <property type="entry name" value="DUF772"/>
    <property type="match status" value="1"/>
</dbReference>
<comment type="caution">
    <text evidence="3">The sequence shown here is derived from an EMBL/GenBank/DDBJ whole genome shotgun (WGS) entry which is preliminary data.</text>
</comment>
<dbReference type="PANTHER" id="PTHR33408:SF4">
    <property type="entry name" value="TRANSPOSASE DDE DOMAIN-CONTAINING PROTEIN"/>
    <property type="match status" value="1"/>
</dbReference>
<name>A0A5R9KIT4_9BACT</name>
<protein>
    <submittedName>
        <fullName evidence="3">IS1182 family transposase</fullName>
    </submittedName>
</protein>
<dbReference type="AlphaFoldDB" id="A0A5R9KIT4"/>
<reference evidence="3 4" key="1">
    <citation type="submission" date="2019-05" db="EMBL/GenBank/DDBJ databases">
        <authorList>
            <person name="Qu J.-H."/>
        </authorList>
    </citation>
    <scope>NUCLEOTIDE SEQUENCE [LARGE SCALE GENOMIC DNA]</scope>
    <source>
        <strain evidence="3 4">Z12</strain>
    </source>
</reference>
<organism evidence="3 4">
    <name type="scientific">Dyadobacter sediminis</name>
    <dbReference type="NCBI Taxonomy" id="1493691"/>
    <lineage>
        <taxon>Bacteria</taxon>
        <taxon>Pseudomonadati</taxon>
        <taxon>Bacteroidota</taxon>
        <taxon>Cytophagia</taxon>
        <taxon>Cytophagales</taxon>
        <taxon>Spirosomataceae</taxon>
        <taxon>Dyadobacter</taxon>
    </lineage>
</organism>
<feature type="domain" description="Transposase DDE" evidence="2">
    <location>
        <begin position="364"/>
        <end position="485"/>
    </location>
</feature>
<evidence type="ECO:0000313" key="4">
    <source>
        <dbReference type="Proteomes" id="UP000309788"/>
    </source>
</evidence>
<accession>A0A5R9KIT4</accession>
<dbReference type="InterPro" id="IPR047629">
    <property type="entry name" value="IS1182_transpos"/>
</dbReference>
<keyword evidence="4" id="KW-1185">Reference proteome</keyword>
<evidence type="ECO:0000313" key="3">
    <source>
        <dbReference type="EMBL" id="TLU96092.1"/>
    </source>
</evidence>
<sequence>MNSSQIASFFVTSGMQGKKNYSEKLFLSFQLSDRIPKDNFYRLLREAIDLRFIYSDTRDLYGSTGNPSIDPVVFFKLMLTGYLENITSDRKLVEHCAMRMDILYFLGYDIDEQLPWHSTISRTRQLYPTAVFSALFEKVFTMCVQKGMVSGHTQALDSAPVKANASMESLELKKPAQSTESHFKIVDAENRPEKSINKRASGQFITASEHELTQLKKHQDKLRENPVGASGASHEKAQLFSNKTHYSPHDPDARISVKPGKARKLNYHCSMAVDTAQGVISHIEANFADGRDSQYLPGLVSTVQKRLILNELRMTDLLADAGYSNGYNYQLLERQDVIGWIPVFGMYKPVVEGFAYDHQADQFTCPMGKLLPFKTIDYTADGKPKKAYWASKKDCMNCPSKATCTPKAACKRIYKTAYEPAYQRAYIRQQSRRAKQMKQLRQSTVEPVFGSLVQYYGLNKINVLGKEGAHKVMIMAATCFNLKKYLKTSKRKLVKNKALEAFSDQTSTCAGSYHISGSTFKEIPKPDRSLEFRNYQVRCATATMVCMKATIR</sequence>
<dbReference type="Proteomes" id="UP000309788">
    <property type="component" value="Unassembled WGS sequence"/>
</dbReference>
<evidence type="ECO:0000259" key="2">
    <source>
        <dbReference type="Pfam" id="PF13751"/>
    </source>
</evidence>
<dbReference type="RefSeq" id="WP_138279788.1">
    <property type="nucleotide sequence ID" value="NZ_BMGE01000001.1"/>
</dbReference>
<dbReference type="NCBIfam" id="NF033551">
    <property type="entry name" value="transpos_IS1182"/>
    <property type="match status" value="1"/>
</dbReference>
<dbReference type="OrthoDB" id="1454687at2"/>
<dbReference type="InterPro" id="IPR025668">
    <property type="entry name" value="Tnp_DDE_dom"/>
</dbReference>
<dbReference type="Pfam" id="PF13751">
    <property type="entry name" value="DDE_Tnp_1_6"/>
    <property type="match status" value="1"/>
</dbReference>
<gene>
    <name evidence="3" type="ORF">FEM55_02790</name>
</gene>
<proteinExistence type="predicted"/>
<feature type="domain" description="Transposase InsH N-terminal" evidence="1">
    <location>
        <begin position="30"/>
        <end position="125"/>
    </location>
</feature>
<dbReference type="InterPro" id="IPR008490">
    <property type="entry name" value="Transposase_InsH_N"/>
</dbReference>
<dbReference type="EMBL" id="VCEI01000011">
    <property type="protein sequence ID" value="TLU96092.1"/>
    <property type="molecule type" value="Genomic_DNA"/>
</dbReference>
<evidence type="ECO:0000259" key="1">
    <source>
        <dbReference type="Pfam" id="PF05598"/>
    </source>
</evidence>
<dbReference type="PANTHER" id="PTHR33408">
    <property type="entry name" value="TRANSPOSASE"/>
    <property type="match status" value="1"/>
</dbReference>